<accession>A0A2V2L850</accession>
<feature type="region of interest" description="Disordered" evidence="2">
    <location>
        <begin position="789"/>
        <end position="825"/>
    </location>
</feature>
<dbReference type="GO" id="GO:0009166">
    <property type="term" value="P:nucleotide catabolic process"/>
    <property type="evidence" value="ECO:0007669"/>
    <property type="project" value="InterPro"/>
</dbReference>
<dbReference type="Proteomes" id="UP000245680">
    <property type="component" value="Unassembled WGS sequence"/>
</dbReference>
<evidence type="ECO:0000256" key="2">
    <source>
        <dbReference type="SAM" id="MobiDB-lite"/>
    </source>
</evidence>
<dbReference type="InterPro" id="IPR029052">
    <property type="entry name" value="Metallo-depent_PP-like"/>
</dbReference>
<keyword evidence="1" id="KW-0732">Signal</keyword>
<dbReference type="GO" id="GO:0016787">
    <property type="term" value="F:hydrolase activity"/>
    <property type="evidence" value="ECO:0007669"/>
    <property type="project" value="InterPro"/>
</dbReference>
<dbReference type="AlphaFoldDB" id="A0A2V2L850"/>
<evidence type="ECO:0008006" key="7">
    <source>
        <dbReference type="Google" id="ProtNLM"/>
    </source>
</evidence>
<keyword evidence="6" id="KW-1185">Reference proteome</keyword>
<gene>
    <name evidence="5" type="ORF">DKT77_15810</name>
</gene>
<dbReference type="EMBL" id="QGKU01000048">
    <property type="protein sequence ID" value="PWR01598.1"/>
    <property type="molecule type" value="Genomic_DNA"/>
</dbReference>
<evidence type="ECO:0000256" key="1">
    <source>
        <dbReference type="ARBA" id="ARBA00022729"/>
    </source>
</evidence>
<dbReference type="PANTHER" id="PTHR11575:SF6">
    <property type="entry name" value="2',3'-CYCLIC-NUCLEOTIDE 2'-PHOSPHODIESTERASE_3'-NUCLEOTIDASE"/>
    <property type="match status" value="1"/>
</dbReference>
<dbReference type="SUPFAM" id="SSF55816">
    <property type="entry name" value="5'-nucleotidase (syn. UDP-sugar hydrolase), C-terminal domain"/>
    <property type="match status" value="1"/>
</dbReference>
<dbReference type="PANTHER" id="PTHR11575">
    <property type="entry name" value="5'-NUCLEOTIDASE-RELATED"/>
    <property type="match status" value="1"/>
</dbReference>
<proteinExistence type="predicted"/>
<organism evidence="5 6">
    <name type="scientific">Meridianimarinicoccus roseus</name>
    <dbReference type="NCBI Taxonomy" id="2072018"/>
    <lineage>
        <taxon>Bacteria</taxon>
        <taxon>Pseudomonadati</taxon>
        <taxon>Pseudomonadota</taxon>
        <taxon>Alphaproteobacteria</taxon>
        <taxon>Rhodobacterales</taxon>
        <taxon>Paracoccaceae</taxon>
        <taxon>Meridianimarinicoccus</taxon>
    </lineage>
</organism>
<dbReference type="InterPro" id="IPR006179">
    <property type="entry name" value="5_nucleotidase/apyrase"/>
</dbReference>
<dbReference type="InterPro" id="IPR004843">
    <property type="entry name" value="Calcineurin-like_PHP"/>
</dbReference>
<evidence type="ECO:0000259" key="3">
    <source>
        <dbReference type="Pfam" id="PF00149"/>
    </source>
</evidence>
<evidence type="ECO:0000259" key="4">
    <source>
        <dbReference type="Pfam" id="PF02872"/>
    </source>
</evidence>
<protein>
    <recommendedName>
        <fullName evidence="7">Bifunctional 2',3'-cyclic-nucleotide 2'-phosphodiesterase/3'-nucleotidase</fullName>
    </recommendedName>
</protein>
<feature type="domain" description="Calcineurin-like phosphoesterase" evidence="3">
    <location>
        <begin position="294"/>
        <end position="547"/>
    </location>
</feature>
<name>A0A2V2L850_9RHOB</name>
<dbReference type="Pfam" id="PF00149">
    <property type="entry name" value="Metallophos"/>
    <property type="match status" value="1"/>
</dbReference>
<dbReference type="InterPro" id="IPR036907">
    <property type="entry name" value="5'-Nucleotdase_C_sf"/>
</dbReference>
<dbReference type="PRINTS" id="PR01607">
    <property type="entry name" value="APYRASEFAMLY"/>
</dbReference>
<sequence>MMCAASRAVALPASLRRQACCAAFRAETVPGVPAGERPRGGRQFRVARRQPRHAGAQFGKARVAGKQRMHLFTLIEKAVQRPLGRHFGGPAGEVDGEAWGRARVQTQEYRRARLRQPRLVHGKPSQTIHRAARDQRLVAPQWQHPCARMRPGRRQSRRIAAHMCGAIEARAAEGQRGGQAQRAGGRSRKVGHAARRMAQARAHCKPRADPARSRARCAARCPAKAAPDAAHAPGGMARAQHKRPICQNFFNPWLPLGGLLPIMRHAVPSRRANDVTDPADSAPADPATPATLRLRILCTTDLHAHVWPHDYQTDRPTKGRGLAALATLITAARAEAGQDRTLLVDCGDILQGTALGDWAALQSTARINTTDDPAAPGPVHPMIRAMNHLRYDAAALGNHDLNYGLDPMTAAFAGADFPVLCANLVADLGATPPEDTPIVPPWCILDRQVPDTQGCAQPLRIGLIGTAPPQSAVWDAAVLRGRVAARDAAQAVRAHLPALRAAGCDLVIALSHAGIGSARPAPMEEDTSLAVARIDGIDVVLAGHSHRRLPGPDFHGTPGVDAAAGRLAGKPAAMAGAFGSDLGVLDLALAARPGGGWRLAAADVSLRPVKDTAADPAVLDLTAPAHRATRGQMGRIVGHSRTRLHSVFALTGRAPALALLAEAQAAHARRLVTGTALDGLPLLSAAAPFKHGGPTGPDGFVDIPAGQLRHRHMVELSPFPNQLCVLAVTGADLRAWLERAASAYCTVPRGARDATLIDPAAAAYTFDEIHGLTYTLDLSRPPLHDAQTGRALTAAQPPASGALAEDGAGWTGMDGTDEPQADRSPRAGRVTALYHAGRAIADTDKFAVATNSYRASGGGGYGMIPKGTPRIHSREPLLDLLLRHVAGAGEIAADGPAPHRFAPLGATALLRTAPQVTLDDHGDPDRKLAPLGLDGDGYGVFRLFL</sequence>
<evidence type="ECO:0000313" key="5">
    <source>
        <dbReference type="EMBL" id="PWR01598.1"/>
    </source>
</evidence>
<dbReference type="SUPFAM" id="SSF56300">
    <property type="entry name" value="Metallo-dependent phosphatases"/>
    <property type="match status" value="1"/>
</dbReference>
<reference evidence="5 6" key="1">
    <citation type="submission" date="2018-05" db="EMBL/GenBank/DDBJ databases">
        <title>Rhodobacteraceae gen. nov., sp. nov. isolated from sea water.</title>
        <authorList>
            <person name="Ren Y."/>
        </authorList>
    </citation>
    <scope>NUCLEOTIDE SEQUENCE [LARGE SCALE GENOMIC DNA]</scope>
    <source>
        <strain evidence="5 6">TG-679</strain>
    </source>
</reference>
<evidence type="ECO:0000313" key="6">
    <source>
        <dbReference type="Proteomes" id="UP000245680"/>
    </source>
</evidence>
<comment type="caution">
    <text evidence="5">The sequence shown here is derived from an EMBL/GenBank/DDBJ whole genome shotgun (WGS) entry which is preliminary data.</text>
</comment>
<dbReference type="Gene3D" id="3.60.21.10">
    <property type="match status" value="1"/>
</dbReference>
<dbReference type="Gene3D" id="3.90.780.10">
    <property type="entry name" value="5'-Nucleotidase, C-terminal domain"/>
    <property type="match status" value="1"/>
</dbReference>
<feature type="domain" description="5'-Nucleotidase C-terminal" evidence="4">
    <location>
        <begin position="702"/>
        <end position="864"/>
    </location>
</feature>
<dbReference type="GO" id="GO:0030288">
    <property type="term" value="C:outer membrane-bounded periplasmic space"/>
    <property type="evidence" value="ECO:0007669"/>
    <property type="project" value="TreeGrafter"/>
</dbReference>
<dbReference type="InterPro" id="IPR008334">
    <property type="entry name" value="5'-Nucleotdase_C"/>
</dbReference>
<dbReference type="Pfam" id="PF02872">
    <property type="entry name" value="5_nucleotid_C"/>
    <property type="match status" value="1"/>
</dbReference>